<sequence length="315" mass="35688">MKQHFHYKSSDGIHKINGYRWLPDQGTYLGIVQIVHGMAEYVDRYDDFARFLCDNGYIVVGEDHLGHGDSVNNPQEWGYFAKNDGFDYIIRDLHALHIKQAREFPDLPYFFLGHSMGSFLTRIYISLYGKSLAGAIIMGTGNQPWALAFAGKILASIVGAFKGNKYRSTFINNLAFGSYNKKFKPSRTPYDWLTKDEAIVDAYRNEPRCTFIFTVSAYKELFDGIMYVSKKSNAAKTPSDLPLLLTSGAKDPVGGFGKGVVHVYDMYKAAGSNDVSIQLYDDDRHEILNETDRHQVYQDVLAWLTRNTHLKGEDA</sequence>
<dbReference type="Gene3D" id="3.40.50.1820">
    <property type="entry name" value="alpha/beta hydrolase"/>
    <property type="match status" value="1"/>
</dbReference>
<organism evidence="2 3">
    <name type="scientific">Candidatus Scybalocola faecigallinarum</name>
    <dbReference type="NCBI Taxonomy" id="2840941"/>
    <lineage>
        <taxon>Bacteria</taxon>
        <taxon>Bacillati</taxon>
        <taxon>Bacillota</taxon>
        <taxon>Clostridia</taxon>
        <taxon>Lachnospirales</taxon>
        <taxon>Lachnospiraceae</taxon>
        <taxon>Lachnospiraceae incertae sedis</taxon>
        <taxon>Candidatus Scybalocola (ex Gilroy et al. 2021)</taxon>
    </lineage>
</organism>
<keyword evidence="2" id="KW-0378">Hydrolase</keyword>
<comment type="caution">
    <text evidence="2">The sequence shown here is derived from an EMBL/GenBank/DDBJ whole genome shotgun (WGS) entry which is preliminary data.</text>
</comment>
<dbReference type="Pfam" id="PF12146">
    <property type="entry name" value="Hydrolase_4"/>
    <property type="match status" value="1"/>
</dbReference>
<accession>A0A9D1JR06</accession>
<reference evidence="2" key="1">
    <citation type="submission" date="2020-10" db="EMBL/GenBank/DDBJ databases">
        <authorList>
            <person name="Gilroy R."/>
        </authorList>
    </citation>
    <scope>NUCLEOTIDE SEQUENCE</scope>
    <source>
        <strain evidence="2">CHK178-757</strain>
    </source>
</reference>
<protein>
    <submittedName>
        <fullName evidence="2">Alpha/beta fold hydrolase</fullName>
    </submittedName>
</protein>
<dbReference type="InterPro" id="IPR022742">
    <property type="entry name" value="Hydrolase_4"/>
</dbReference>
<dbReference type="InterPro" id="IPR051044">
    <property type="entry name" value="MAG_DAG_Lipase"/>
</dbReference>
<reference evidence="2" key="2">
    <citation type="journal article" date="2021" name="PeerJ">
        <title>Extensive microbial diversity within the chicken gut microbiome revealed by metagenomics and culture.</title>
        <authorList>
            <person name="Gilroy R."/>
            <person name="Ravi A."/>
            <person name="Getino M."/>
            <person name="Pursley I."/>
            <person name="Horton D.L."/>
            <person name="Alikhan N.F."/>
            <person name="Baker D."/>
            <person name="Gharbi K."/>
            <person name="Hall N."/>
            <person name="Watson M."/>
            <person name="Adriaenssens E.M."/>
            <person name="Foster-Nyarko E."/>
            <person name="Jarju S."/>
            <person name="Secka A."/>
            <person name="Antonio M."/>
            <person name="Oren A."/>
            <person name="Chaudhuri R.R."/>
            <person name="La Ragione R."/>
            <person name="Hildebrand F."/>
            <person name="Pallen M.J."/>
        </authorList>
    </citation>
    <scope>NUCLEOTIDE SEQUENCE</scope>
    <source>
        <strain evidence="2">CHK178-757</strain>
    </source>
</reference>
<evidence type="ECO:0000259" key="1">
    <source>
        <dbReference type="Pfam" id="PF12146"/>
    </source>
</evidence>
<dbReference type="GO" id="GO:0016787">
    <property type="term" value="F:hydrolase activity"/>
    <property type="evidence" value="ECO:0007669"/>
    <property type="project" value="UniProtKB-KW"/>
</dbReference>
<dbReference type="Proteomes" id="UP000823927">
    <property type="component" value="Unassembled WGS sequence"/>
</dbReference>
<evidence type="ECO:0000313" key="3">
    <source>
        <dbReference type="Proteomes" id="UP000823927"/>
    </source>
</evidence>
<proteinExistence type="predicted"/>
<dbReference type="PANTHER" id="PTHR11614">
    <property type="entry name" value="PHOSPHOLIPASE-RELATED"/>
    <property type="match status" value="1"/>
</dbReference>
<dbReference type="EMBL" id="DVIT01000032">
    <property type="protein sequence ID" value="HIS47757.1"/>
    <property type="molecule type" value="Genomic_DNA"/>
</dbReference>
<name>A0A9D1JR06_9FIRM</name>
<dbReference type="SUPFAM" id="SSF53474">
    <property type="entry name" value="alpha/beta-Hydrolases"/>
    <property type="match status" value="1"/>
</dbReference>
<feature type="domain" description="Serine aminopeptidase S33" evidence="1">
    <location>
        <begin position="30"/>
        <end position="292"/>
    </location>
</feature>
<evidence type="ECO:0000313" key="2">
    <source>
        <dbReference type="EMBL" id="HIS47757.1"/>
    </source>
</evidence>
<dbReference type="AlphaFoldDB" id="A0A9D1JR06"/>
<dbReference type="InterPro" id="IPR029058">
    <property type="entry name" value="AB_hydrolase_fold"/>
</dbReference>
<gene>
    <name evidence="2" type="ORF">IAB46_09460</name>
</gene>